<evidence type="ECO:0000259" key="1">
    <source>
        <dbReference type="Pfam" id="PF01048"/>
    </source>
</evidence>
<dbReference type="GO" id="GO:0003824">
    <property type="term" value="F:catalytic activity"/>
    <property type="evidence" value="ECO:0007669"/>
    <property type="project" value="InterPro"/>
</dbReference>
<dbReference type="SUPFAM" id="SSF53167">
    <property type="entry name" value="Purine and uridine phosphorylases"/>
    <property type="match status" value="1"/>
</dbReference>
<evidence type="ECO:0000313" key="3">
    <source>
        <dbReference type="Proteomes" id="UP000483672"/>
    </source>
</evidence>
<evidence type="ECO:0000313" key="2">
    <source>
        <dbReference type="EMBL" id="KAF3211119.1"/>
    </source>
</evidence>
<dbReference type="Proteomes" id="UP000483672">
    <property type="component" value="Unassembled WGS sequence"/>
</dbReference>
<dbReference type="EMBL" id="WIPF01000090">
    <property type="protein sequence ID" value="KAF3211119.1"/>
    <property type="molecule type" value="Genomic_DNA"/>
</dbReference>
<dbReference type="AlphaFoldDB" id="A0A6G1LTD5"/>
<reference evidence="2 3" key="1">
    <citation type="submission" date="2019-06" db="EMBL/GenBank/DDBJ databases">
        <authorList>
            <person name="Palmer J.M."/>
        </authorList>
    </citation>
    <scope>NUCLEOTIDE SEQUENCE [LARGE SCALE GENOMIC DNA]</scope>
    <source>
        <strain evidence="2 3">TWF191</strain>
    </source>
</reference>
<accession>A0A6G1LTD5</accession>
<comment type="caution">
    <text evidence="2">The sequence shown here is derived from an EMBL/GenBank/DDBJ whole genome shotgun (WGS) entry which is preliminary data.</text>
</comment>
<dbReference type="InterPro" id="IPR053137">
    <property type="entry name" value="NLR-like"/>
</dbReference>
<dbReference type="GO" id="GO:0009116">
    <property type="term" value="P:nucleoside metabolic process"/>
    <property type="evidence" value="ECO:0007669"/>
    <property type="project" value="InterPro"/>
</dbReference>
<dbReference type="PANTHER" id="PTHR46082:SF11">
    <property type="entry name" value="AAA+ ATPASE DOMAIN-CONTAINING PROTEIN-RELATED"/>
    <property type="match status" value="1"/>
</dbReference>
<dbReference type="Gene3D" id="3.40.50.1580">
    <property type="entry name" value="Nucleoside phosphorylase domain"/>
    <property type="match status" value="1"/>
</dbReference>
<dbReference type="PANTHER" id="PTHR46082">
    <property type="entry name" value="ATP/GTP-BINDING PROTEIN-RELATED"/>
    <property type="match status" value="1"/>
</dbReference>
<sequence>MSKLKPKLPADAYTVGLIYIKPLEMNAIAVMLDEEHQPVDLHFNDKSEYTLGRIGDHNVILVGPPRGAEGKVATADFVGRIHMTFNNVRVGLLVGIGGGIPRLPEHDVRLGDVVVGAPESGPAVVQYDLGKQGLNGVEVTRTLNKPPDQLLGVVNAVEDRYLRLGDDEESFFTEHLRRFETEYHHPEGSDCGSHDAVNLIVRSDREPGEEIKIHYSTILSGDLVMKSPDVQDRLGAKHNNALCFEMEAAGLMDVLPCLVIRGIADYSDSHKSDGWQRYAAAVAAAYA</sequence>
<organism evidence="2 3">
    <name type="scientific">Orbilia oligospora</name>
    <name type="common">Nematode-trapping fungus</name>
    <name type="synonym">Arthrobotrys oligospora</name>
    <dbReference type="NCBI Taxonomy" id="2813651"/>
    <lineage>
        <taxon>Eukaryota</taxon>
        <taxon>Fungi</taxon>
        <taxon>Dikarya</taxon>
        <taxon>Ascomycota</taxon>
        <taxon>Pezizomycotina</taxon>
        <taxon>Orbiliomycetes</taxon>
        <taxon>Orbiliales</taxon>
        <taxon>Orbiliaceae</taxon>
        <taxon>Orbilia</taxon>
    </lineage>
</organism>
<feature type="domain" description="Nucleoside phosphorylase" evidence="1">
    <location>
        <begin position="44"/>
        <end position="274"/>
    </location>
</feature>
<dbReference type="Pfam" id="PF01048">
    <property type="entry name" value="PNP_UDP_1"/>
    <property type="match status" value="1"/>
</dbReference>
<dbReference type="InterPro" id="IPR035994">
    <property type="entry name" value="Nucleoside_phosphorylase_sf"/>
</dbReference>
<gene>
    <name evidence="2" type="primary">SHANK2_3</name>
    <name evidence="2" type="ORF">TWF191_010995</name>
</gene>
<dbReference type="InterPro" id="IPR000845">
    <property type="entry name" value="Nucleoside_phosphorylase_d"/>
</dbReference>
<name>A0A6G1LTD5_ORBOL</name>
<protein>
    <submittedName>
        <fullName evidence="2">Ankyrin Repeat</fullName>
    </submittedName>
</protein>
<proteinExistence type="predicted"/>